<proteinExistence type="predicted"/>
<reference evidence="2" key="1">
    <citation type="journal article" date="2023" name="G3 (Bethesda)">
        <title>Genome assembly and association tests identify interacting loci associated with vigor, precocity, and sex in interspecific pistachio rootstocks.</title>
        <authorList>
            <person name="Palmer W."/>
            <person name="Jacygrad E."/>
            <person name="Sagayaradj S."/>
            <person name="Cavanaugh K."/>
            <person name="Han R."/>
            <person name="Bertier L."/>
            <person name="Beede B."/>
            <person name="Kafkas S."/>
            <person name="Golino D."/>
            <person name="Preece J."/>
            <person name="Michelmore R."/>
        </authorList>
    </citation>
    <scope>NUCLEOTIDE SEQUENCE [LARGE SCALE GENOMIC DNA]</scope>
</reference>
<dbReference type="EMBL" id="CM047906">
    <property type="protein sequence ID" value="KAJ0085743.1"/>
    <property type="molecule type" value="Genomic_DNA"/>
</dbReference>
<accession>A0ACC1AER7</accession>
<keyword evidence="2" id="KW-1185">Reference proteome</keyword>
<evidence type="ECO:0000313" key="1">
    <source>
        <dbReference type="EMBL" id="KAJ0085743.1"/>
    </source>
</evidence>
<dbReference type="Proteomes" id="UP001164250">
    <property type="component" value="Chromosome 10"/>
</dbReference>
<sequence>MQVLTRKSSEARSLNSNETNFGNLVSLVFYGLCVRSNKLVHMMNITIFVSFFSGFVCSQVCSAHHLSWSIEILYYAQSTLAGSKTVKVVECSYDMNSLTENRGNSIL</sequence>
<evidence type="ECO:0000313" key="2">
    <source>
        <dbReference type="Proteomes" id="UP001164250"/>
    </source>
</evidence>
<organism evidence="1 2">
    <name type="scientific">Pistacia atlantica</name>
    <dbReference type="NCBI Taxonomy" id="434234"/>
    <lineage>
        <taxon>Eukaryota</taxon>
        <taxon>Viridiplantae</taxon>
        <taxon>Streptophyta</taxon>
        <taxon>Embryophyta</taxon>
        <taxon>Tracheophyta</taxon>
        <taxon>Spermatophyta</taxon>
        <taxon>Magnoliopsida</taxon>
        <taxon>eudicotyledons</taxon>
        <taxon>Gunneridae</taxon>
        <taxon>Pentapetalae</taxon>
        <taxon>rosids</taxon>
        <taxon>malvids</taxon>
        <taxon>Sapindales</taxon>
        <taxon>Anacardiaceae</taxon>
        <taxon>Pistacia</taxon>
    </lineage>
</organism>
<comment type="caution">
    <text evidence="1">The sequence shown here is derived from an EMBL/GenBank/DDBJ whole genome shotgun (WGS) entry which is preliminary data.</text>
</comment>
<name>A0ACC1AER7_9ROSI</name>
<protein>
    <submittedName>
        <fullName evidence="1">Uncharacterized protein</fullName>
    </submittedName>
</protein>
<gene>
    <name evidence="1" type="ORF">Patl1_08355</name>
</gene>